<keyword evidence="5" id="KW-0665">Pyrimidine biosynthesis</keyword>
<name>A0A7R9WV16_9STRA</name>
<dbReference type="PROSITE" id="PS00912">
    <property type="entry name" value="DHODEHASE_2"/>
    <property type="match status" value="1"/>
</dbReference>
<dbReference type="InterPro" id="IPR005720">
    <property type="entry name" value="Dihydroorotate_DH_cat"/>
</dbReference>
<dbReference type="GO" id="GO:0004152">
    <property type="term" value="F:dihydroorotate dehydrogenase activity"/>
    <property type="evidence" value="ECO:0007669"/>
    <property type="project" value="TreeGrafter"/>
</dbReference>
<keyword evidence="4" id="KW-0288">FMN</keyword>
<dbReference type="InterPro" id="IPR001295">
    <property type="entry name" value="Dihydroorotate_DH_CS"/>
</dbReference>
<sequence length="235" mass="25729">MILSTLQKKKYTFSLGLKLPPYLDSKHLQQAATIINAYSKMVRYVASINTIGNALSVDPVSEAPFISSNNGLAGLSGPAVKYTALANVRQMRNHLDAAIDVVGVGGIETGEDAFLFLLCGATAVQVGTCHWKEGPKCFDRICDELKAIMAEKGYSKVDDIKGKLKAWSKEGAALTRAAKKKQQAEEEEEEANKTDAAQEKKDEDYSLKMMNNILMVVIVALLAQRYGLYEYLGLE</sequence>
<feature type="domain" description="Dihydroorotate dehydrogenase catalytic" evidence="8">
    <location>
        <begin position="4"/>
        <end position="149"/>
    </location>
</feature>
<dbReference type="SUPFAM" id="SSF51395">
    <property type="entry name" value="FMN-linked oxidoreductases"/>
    <property type="match status" value="1"/>
</dbReference>
<evidence type="ECO:0000256" key="3">
    <source>
        <dbReference type="ARBA" id="ARBA00022630"/>
    </source>
</evidence>
<keyword evidence="3" id="KW-0285">Flavoprotein</keyword>
<comment type="pathway">
    <text evidence="2">Pyrimidine metabolism; UMP biosynthesis via de novo pathway.</text>
</comment>
<evidence type="ECO:0000256" key="6">
    <source>
        <dbReference type="ARBA" id="ARBA00023002"/>
    </source>
</evidence>
<organism evidence="9">
    <name type="scientific">Craspedostauros australis</name>
    <dbReference type="NCBI Taxonomy" id="1486917"/>
    <lineage>
        <taxon>Eukaryota</taxon>
        <taxon>Sar</taxon>
        <taxon>Stramenopiles</taxon>
        <taxon>Ochrophyta</taxon>
        <taxon>Bacillariophyta</taxon>
        <taxon>Bacillariophyceae</taxon>
        <taxon>Bacillariophycidae</taxon>
        <taxon>Naviculales</taxon>
        <taxon>Naviculaceae</taxon>
        <taxon>Craspedostauros</taxon>
    </lineage>
</organism>
<reference evidence="9" key="1">
    <citation type="submission" date="2021-01" db="EMBL/GenBank/DDBJ databases">
        <authorList>
            <person name="Corre E."/>
            <person name="Pelletier E."/>
            <person name="Niang G."/>
            <person name="Scheremetjew M."/>
            <person name="Finn R."/>
            <person name="Kale V."/>
            <person name="Holt S."/>
            <person name="Cochrane G."/>
            <person name="Meng A."/>
            <person name="Brown T."/>
            <person name="Cohen L."/>
        </authorList>
    </citation>
    <scope>NUCLEOTIDE SEQUENCE</scope>
    <source>
        <strain evidence="9">CCMP3328</strain>
    </source>
</reference>
<protein>
    <recommendedName>
        <fullName evidence="8">Dihydroorotate dehydrogenase catalytic domain-containing protein</fullName>
    </recommendedName>
</protein>
<evidence type="ECO:0000256" key="4">
    <source>
        <dbReference type="ARBA" id="ARBA00022643"/>
    </source>
</evidence>
<accession>A0A7R9WV16</accession>
<dbReference type="GO" id="GO:0006207">
    <property type="term" value="P:'de novo' pyrimidine nucleobase biosynthetic process"/>
    <property type="evidence" value="ECO:0007669"/>
    <property type="project" value="InterPro"/>
</dbReference>
<dbReference type="PANTHER" id="PTHR48109:SF1">
    <property type="entry name" value="DIHYDROOROTATE DEHYDROGENASE (FUMARATE)"/>
    <property type="match status" value="1"/>
</dbReference>
<evidence type="ECO:0000256" key="1">
    <source>
        <dbReference type="ARBA" id="ARBA00001917"/>
    </source>
</evidence>
<dbReference type="UniPathway" id="UPA00070"/>
<comment type="cofactor">
    <cofactor evidence="1">
        <name>FMN</name>
        <dbReference type="ChEBI" id="CHEBI:58210"/>
    </cofactor>
</comment>
<feature type="region of interest" description="Disordered" evidence="7">
    <location>
        <begin position="178"/>
        <end position="200"/>
    </location>
</feature>
<evidence type="ECO:0000256" key="5">
    <source>
        <dbReference type="ARBA" id="ARBA00022975"/>
    </source>
</evidence>
<dbReference type="InterPro" id="IPR050074">
    <property type="entry name" value="DHO_dehydrogenase"/>
</dbReference>
<feature type="compositionally biased region" description="Basic and acidic residues" evidence="7">
    <location>
        <begin position="191"/>
        <end position="200"/>
    </location>
</feature>
<dbReference type="GO" id="GO:0005737">
    <property type="term" value="C:cytoplasm"/>
    <property type="evidence" value="ECO:0007669"/>
    <property type="project" value="InterPro"/>
</dbReference>
<evidence type="ECO:0000313" key="9">
    <source>
        <dbReference type="EMBL" id="CAD8334379.1"/>
    </source>
</evidence>
<gene>
    <name evidence="9" type="ORF">CAUS1442_LOCUS6484</name>
</gene>
<dbReference type="GO" id="GO:0044205">
    <property type="term" value="P:'de novo' UMP biosynthetic process"/>
    <property type="evidence" value="ECO:0007669"/>
    <property type="project" value="UniProtKB-UniPathway"/>
</dbReference>
<dbReference type="Gene3D" id="3.20.20.70">
    <property type="entry name" value="Aldolase class I"/>
    <property type="match status" value="1"/>
</dbReference>
<evidence type="ECO:0000256" key="2">
    <source>
        <dbReference type="ARBA" id="ARBA00004725"/>
    </source>
</evidence>
<dbReference type="Pfam" id="PF01180">
    <property type="entry name" value="DHO_dh"/>
    <property type="match status" value="1"/>
</dbReference>
<evidence type="ECO:0000259" key="8">
    <source>
        <dbReference type="Pfam" id="PF01180"/>
    </source>
</evidence>
<dbReference type="PANTHER" id="PTHR48109">
    <property type="entry name" value="DIHYDROOROTATE DEHYDROGENASE (QUINONE), MITOCHONDRIAL-RELATED"/>
    <property type="match status" value="1"/>
</dbReference>
<evidence type="ECO:0000256" key="7">
    <source>
        <dbReference type="SAM" id="MobiDB-lite"/>
    </source>
</evidence>
<dbReference type="AlphaFoldDB" id="A0A7R9WV16"/>
<dbReference type="InterPro" id="IPR013785">
    <property type="entry name" value="Aldolase_TIM"/>
</dbReference>
<dbReference type="EMBL" id="HBEF01010301">
    <property type="protein sequence ID" value="CAD8334379.1"/>
    <property type="molecule type" value="Transcribed_RNA"/>
</dbReference>
<keyword evidence="6" id="KW-0560">Oxidoreductase</keyword>
<proteinExistence type="predicted"/>